<protein>
    <recommendedName>
        <fullName evidence="4">DUF4105 domain-containing protein</fullName>
    </recommendedName>
</protein>
<reference evidence="2 3" key="1">
    <citation type="submission" date="2023-10" db="EMBL/GenBank/DDBJ databases">
        <title>Complete genome sequence of a Sphingomonadaceae bacterium.</title>
        <authorList>
            <person name="Yan C."/>
        </authorList>
    </citation>
    <scope>NUCLEOTIDE SEQUENCE [LARGE SCALE GENOMIC DNA]</scope>
    <source>
        <strain evidence="2 3">SCSIO 66989</strain>
    </source>
</reference>
<keyword evidence="3" id="KW-1185">Reference proteome</keyword>
<evidence type="ECO:0000313" key="3">
    <source>
        <dbReference type="Proteomes" id="UP001302429"/>
    </source>
</evidence>
<evidence type="ECO:0000256" key="1">
    <source>
        <dbReference type="SAM" id="SignalP"/>
    </source>
</evidence>
<name>A0AA97I2W2_9SPHN</name>
<organism evidence="2 3">
    <name type="scientific">Alterisphingorhabdus coralli</name>
    <dbReference type="NCBI Taxonomy" id="3071408"/>
    <lineage>
        <taxon>Bacteria</taxon>
        <taxon>Pseudomonadati</taxon>
        <taxon>Pseudomonadota</taxon>
        <taxon>Alphaproteobacteria</taxon>
        <taxon>Sphingomonadales</taxon>
        <taxon>Sphingomonadaceae</taxon>
        <taxon>Alterisphingorhabdus (ex Yan et al. 2024)</taxon>
    </lineage>
</organism>
<dbReference type="Gene3D" id="3.90.1720.30">
    <property type="entry name" value="PPPDE domains"/>
    <property type="match status" value="1"/>
</dbReference>
<dbReference type="InterPro" id="IPR042266">
    <property type="entry name" value="PPPDE_sf"/>
</dbReference>
<dbReference type="KEGG" id="acoa:RB602_05290"/>
<sequence>MLSIRAFCVILIAPLLFWASAAQAAVTITFYSHDFGSSFPHAFVVLKGTLDSTGDKVDINYGFTAVNVSPNILFGSVKGKIETSKPKYVANSDAHFSMVLSDRQYYAVIAKMVEWRDWPQKSYNLNKHNCVHFVAEVAQTLGLKTNPKTNYWKKPKSFLREVRRLNPGVRVAANAPD</sequence>
<gene>
    <name evidence="2" type="ORF">RB602_05290</name>
</gene>
<evidence type="ECO:0000313" key="2">
    <source>
        <dbReference type="EMBL" id="WOE76130.1"/>
    </source>
</evidence>
<dbReference type="EMBL" id="CP136594">
    <property type="protein sequence ID" value="WOE76130.1"/>
    <property type="molecule type" value="Genomic_DNA"/>
</dbReference>
<dbReference type="Proteomes" id="UP001302429">
    <property type="component" value="Chromosome"/>
</dbReference>
<proteinExistence type="predicted"/>
<evidence type="ECO:0008006" key="4">
    <source>
        <dbReference type="Google" id="ProtNLM"/>
    </source>
</evidence>
<feature type="chain" id="PRO_5041693643" description="DUF4105 domain-containing protein" evidence="1">
    <location>
        <begin position="25"/>
        <end position="177"/>
    </location>
</feature>
<dbReference type="AlphaFoldDB" id="A0AA97I2W2"/>
<dbReference type="RefSeq" id="WP_317083610.1">
    <property type="nucleotide sequence ID" value="NZ_CP136594.1"/>
</dbReference>
<keyword evidence="1" id="KW-0732">Signal</keyword>
<feature type="signal peptide" evidence="1">
    <location>
        <begin position="1"/>
        <end position="24"/>
    </location>
</feature>
<accession>A0AA97I2W2</accession>